<organism evidence="4 5">
    <name type="scientific">Methanohalarchaeum thermophilum</name>
    <dbReference type="NCBI Taxonomy" id="1903181"/>
    <lineage>
        <taxon>Archaea</taxon>
        <taxon>Methanobacteriati</taxon>
        <taxon>Methanobacteriota</taxon>
        <taxon>Methanonatronarchaeia</taxon>
        <taxon>Methanonatronarchaeales</taxon>
        <taxon>Methanonatronarchaeaceae</taxon>
        <taxon>Candidatus Methanohalarchaeum</taxon>
    </lineage>
</organism>
<dbReference type="Pfam" id="PF14470">
    <property type="entry name" value="bPH_3"/>
    <property type="match status" value="1"/>
</dbReference>
<comment type="caution">
    <text evidence="4">The sequence shown here is derived from an EMBL/GenBank/DDBJ whole genome shotgun (WGS) entry which is preliminary data.</text>
</comment>
<protein>
    <submittedName>
        <fullName evidence="4">Pleckstrin homology domain containing protein</fullName>
    </submittedName>
</protein>
<dbReference type="EMBL" id="MSDW01000001">
    <property type="protein sequence ID" value="OKY78257.1"/>
    <property type="molecule type" value="Genomic_DNA"/>
</dbReference>
<feature type="domain" description="YokE-like PH" evidence="3">
    <location>
        <begin position="15"/>
        <end position="106"/>
    </location>
</feature>
<evidence type="ECO:0000259" key="2">
    <source>
        <dbReference type="Pfam" id="PF09851"/>
    </source>
</evidence>
<name>A0A1Q6DV92_METT1</name>
<dbReference type="Pfam" id="PF09851">
    <property type="entry name" value="SHOCT"/>
    <property type="match status" value="1"/>
</dbReference>
<reference evidence="4" key="1">
    <citation type="submission" date="2016-12" db="EMBL/GenBank/DDBJ databases">
        <title>Discovery of methanogenic haloarchaea.</title>
        <authorList>
            <person name="Sorokin D.Y."/>
            <person name="Makarova K.S."/>
            <person name="Abbas B."/>
            <person name="Ferrer M."/>
            <person name="Golyshin P.N."/>
        </authorList>
    </citation>
    <scope>NUCLEOTIDE SEQUENCE [LARGE SCALE GENOMIC DNA]</scope>
    <source>
        <strain evidence="4">HMET1</strain>
    </source>
</reference>
<dbReference type="InterPro" id="IPR018649">
    <property type="entry name" value="SHOCT"/>
</dbReference>
<evidence type="ECO:0000256" key="1">
    <source>
        <dbReference type="SAM" id="MobiDB-lite"/>
    </source>
</evidence>
<feature type="region of interest" description="Disordered" evidence="1">
    <location>
        <begin position="140"/>
        <end position="168"/>
    </location>
</feature>
<feature type="domain" description="SHOCT" evidence="2">
    <location>
        <begin position="167"/>
        <end position="193"/>
    </location>
</feature>
<dbReference type="InParanoid" id="A0A1Q6DV92"/>
<proteinExistence type="predicted"/>
<dbReference type="Gene3D" id="2.30.29.50">
    <property type="entry name" value="Bacterial Pleckstrin homology domain"/>
    <property type="match status" value="1"/>
</dbReference>
<evidence type="ECO:0000313" key="5">
    <source>
        <dbReference type="Proteomes" id="UP000185744"/>
    </source>
</evidence>
<evidence type="ECO:0000259" key="3">
    <source>
        <dbReference type="Pfam" id="PF14470"/>
    </source>
</evidence>
<feature type="compositionally biased region" description="Low complexity" evidence="1">
    <location>
        <begin position="149"/>
        <end position="163"/>
    </location>
</feature>
<dbReference type="InterPro" id="IPR037063">
    <property type="entry name" value="PHb_sf"/>
</dbReference>
<gene>
    <name evidence="4" type="ORF">BTN85_0744</name>
</gene>
<accession>A0A1Q6DV92</accession>
<keyword evidence="5" id="KW-1185">Reference proteome</keyword>
<dbReference type="InterPro" id="IPR039519">
    <property type="entry name" value="YokE-like_PH"/>
</dbReference>
<evidence type="ECO:0000313" key="4">
    <source>
        <dbReference type="EMBL" id="OKY78257.1"/>
    </source>
</evidence>
<dbReference type="AlphaFoldDB" id="A0A1Q6DV92"/>
<dbReference type="Proteomes" id="UP000185744">
    <property type="component" value="Unassembled WGS sequence"/>
</dbReference>
<sequence length="197" mass="22583">MSEDLPDCVTENLGGDEEVVHLLEKRLRMEAKPKRIAITDRRILYVDQKLMGRYDLKSVPYQKLEKVEFDSGLVASEFKITTESGEEVELSWLGKSKSKEAIETIKNALNKIAVEPIGIDKRKKLKSERWILRKPKESISKVARKEESVGSSNQGTSSSNESKSTVDRLKELKELRDEGIISEEEYEEKRQKLVDEL</sequence>